<evidence type="ECO:0000259" key="3">
    <source>
        <dbReference type="Pfam" id="PF02525"/>
    </source>
</evidence>
<dbReference type="SUPFAM" id="SSF52218">
    <property type="entry name" value="Flavoproteins"/>
    <property type="match status" value="1"/>
</dbReference>
<evidence type="ECO:0000256" key="2">
    <source>
        <dbReference type="ARBA" id="ARBA00023002"/>
    </source>
</evidence>
<dbReference type="InterPro" id="IPR029039">
    <property type="entry name" value="Flavoprotein-like_sf"/>
</dbReference>
<evidence type="ECO:0000313" key="5">
    <source>
        <dbReference type="Proteomes" id="UP001314261"/>
    </source>
</evidence>
<name>A0ABM9MRS6_9LACO</name>
<dbReference type="Pfam" id="PF02525">
    <property type="entry name" value="Flavodoxin_2"/>
    <property type="match status" value="1"/>
</dbReference>
<dbReference type="InterPro" id="IPR003680">
    <property type="entry name" value="Flavodoxin_fold"/>
</dbReference>
<protein>
    <submittedName>
        <fullName evidence="4">NADPH-quinone reductase (Modulator of drug activity B) (MdaB)</fullName>
    </submittedName>
</protein>
<evidence type="ECO:0000313" key="4">
    <source>
        <dbReference type="EMBL" id="CAK1234638.1"/>
    </source>
</evidence>
<reference evidence="4 5" key="1">
    <citation type="submission" date="2023-10" db="EMBL/GenBank/DDBJ databases">
        <authorList>
            <person name="Botero Cardona J."/>
        </authorList>
    </citation>
    <scope>NUCLEOTIDE SEQUENCE [LARGE SCALE GENOMIC DNA]</scope>
    <source>
        <strain evidence="4 5">R-54839</strain>
    </source>
</reference>
<dbReference type="Gene3D" id="3.40.50.360">
    <property type="match status" value="1"/>
</dbReference>
<dbReference type="RefSeq" id="WP_248657056.1">
    <property type="nucleotide sequence ID" value="NZ_CAUZLN010000003.1"/>
</dbReference>
<dbReference type="Proteomes" id="UP001314261">
    <property type="component" value="Unassembled WGS sequence"/>
</dbReference>
<keyword evidence="5" id="KW-1185">Reference proteome</keyword>
<keyword evidence="2" id="KW-0560">Oxidoreductase</keyword>
<dbReference type="EMBL" id="CAUZLR010000003">
    <property type="protein sequence ID" value="CAK1234638.1"/>
    <property type="molecule type" value="Genomic_DNA"/>
</dbReference>
<dbReference type="PANTHER" id="PTHR10204">
    <property type="entry name" value="NAD P H OXIDOREDUCTASE-RELATED"/>
    <property type="match status" value="1"/>
</dbReference>
<organism evidence="4 5">
    <name type="scientific">Fructobacillus fructosus</name>
    <dbReference type="NCBI Taxonomy" id="1631"/>
    <lineage>
        <taxon>Bacteria</taxon>
        <taxon>Bacillati</taxon>
        <taxon>Bacillota</taxon>
        <taxon>Bacilli</taxon>
        <taxon>Lactobacillales</taxon>
        <taxon>Lactobacillaceae</taxon>
        <taxon>Fructobacillus</taxon>
    </lineage>
</organism>
<sequence length="188" mass="21626">MKLLIIQGHPDSQSFNHANAVNYYEKAQAAGHEVKMIDLAEEDFNPNLEYGFRQHMEDESKPNHYQELIKEADQLIFFFPTWWGAEPAMLKGFLDRTLTPHFAYHYQSATKIDKLLTGKTAKLFITSRGPAFFTKSIYGSVVYRWKHLVLGFCGIKVTKTLVLGNMNTQKSTEAQRKEFIERCAANID</sequence>
<gene>
    <name evidence="4" type="ORF">R54839_PPFHFPJH_00604</name>
</gene>
<evidence type="ECO:0000256" key="1">
    <source>
        <dbReference type="ARBA" id="ARBA00006252"/>
    </source>
</evidence>
<comment type="similarity">
    <text evidence="1">Belongs to the NAD(P)H dehydrogenase (quinone) family.</text>
</comment>
<feature type="domain" description="Flavodoxin-like fold" evidence="3">
    <location>
        <begin position="1"/>
        <end position="185"/>
    </location>
</feature>
<dbReference type="InterPro" id="IPR051545">
    <property type="entry name" value="NAD(P)H_dehydrogenase_qn"/>
</dbReference>
<dbReference type="PANTHER" id="PTHR10204:SF34">
    <property type="entry name" value="NAD(P)H DEHYDROGENASE [QUINONE] 1 ISOFORM 1"/>
    <property type="match status" value="1"/>
</dbReference>
<accession>A0ABM9MRS6</accession>
<proteinExistence type="inferred from homology"/>
<comment type="caution">
    <text evidence="4">The sequence shown here is derived from an EMBL/GenBank/DDBJ whole genome shotgun (WGS) entry which is preliminary data.</text>
</comment>